<comment type="caution">
    <text evidence="1">The sequence shown here is derived from an EMBL/GenBank/DDBJ whole genome shotgun (WGS) entry which is preliminary data.</text>
</comment>
<reference evidence="1" key="1">
    <citation type="submission" date="2022-09" db="EMBL/GenBank/DDBJ databases">
        <title>A Global Phylogenomic Analysis of the Shiitake Genus Lentinula.</title>
        <authorList>
            <consortium name="DOE Joint Genome Institute"/>
            <person name="Sierra-Patev S."/>
            <person name="Min B."/>
            <person name="Naranjo-Ortiz M."/>
            <person name="Looney B."/>
            <person name="Konkel Z."/>
            <person name="Slot J.C."/>
            <person name="Sakamoto Y."/>
            <person name="Steenwyk J.L."/>
            <person name="Rokas A."/>
            <person name="Carro J."/>
            <person name="Camarero S."/>
            <person name="Ferreira P."/>
            <person name="Molpeceres G."/>
            <person name="Ruiz-Duenas F.J."/>
            <person name="Serrano A."/>
            <person name="Henrissat B."/>
            <person name="Drula E."/>
            <person name="Hughes K.W."/>
            <person name="Mata J.L."/>
            <person name="Ishikawa N.K."/>
            <person name="Vargas-Isla R."/>
            <person name="Ushijima S."/>
            <person name="Smith C.A."/>
            <person name="Ahrendt S."/>
            <person name="Andreopoulos W."/>
            <person name="He G."/>
            <person name="Labutti K."/>
            <person name="Lipzen A."/>
            <person name="Ng V."/>
            <person name="Riley R."/>
            <person name="Sandor L."/>
            <person name="Barry K."/>
            <person name="Martinez A.T."/>
            <person name="Xiao Y."/>
            <person name="Gibbons J.G."/>
            <person name="Terashima K."/>
            <person name="Grigoriev I.V."/>
            <person name="Hibbett D.S."/>
        </authorList>
    </citation>
    <scope>NUCLEOTIDE SEQUENCE</scope>
    <source>
        <strain evidence="1">TMI1499</strain>
    </source>
</reference>
<keyword evidence="2" id="KW-1185">Reference proteome</keyword>
<accession>A0ACC1TRC9</accession>
<evidence type="ECO:0000313" key="2">
    <source>
        <dbReference type="Proteomes" id="UP001163835"/>
    </source>
</evidence>
<sequence>MSMSTPGAGFSDTMPVINNEKDYFDFVQTISPTDNSNNLDSEFSPTAFSESEVQNKSTVPKPTDLATAIANFRPTPKEIINGIAPHVFDERRTKSRRRRSLNRRGSLGRGRPSSVSYDFYHPGLAGMHGSAGHPTHSGLSRRSSRTFDGAIPRPATAPYYSSSSMKPGLSPLRISAVITVENIDTLLGTENERQQIADHKAKNSEFPQDSLTLPTLGSNAERKSRMPRLELTLGKRKTASDEGTSSSSSLAGDSNKRTSTRKAKWPMIRIHIQVDRLENYVGPAISFAAQDTYLSPTGSLGLQKDQALKRATRGSFLATQPSFSFFVSM</sequence>
<protein>
    <submittedName>
        <fullName evidence="1">Uncharacterized protein</fullName>
    </submittedName>
</protein>
<evidence type="ECO:0000313" key="1">
    <source>
        <dbReference type="EMBL" id="KAJ3807188.1"/>
    </source>
</evidence>
<gene>
    <name evidence="1" type="ORF">F5876DRAFT_79959</name>
</gene>
<dbReference type="Proteomes" id="UP001163835">
    <property type="component" value="Unassembled WGS sequence"/>
</dbReference>
<organism evidence="1 2">
    <name type="scientific">Lentinula aff. lateritia</name>
    <dbReference type="NCBI Taxonomy" id="2804960"/>
    <lineage>
        <taxon>Eukaryota</taxon>
        <taxon>Fungi</taxon>
        <taxon>Dikarya</taxon>
        <taxon>Basidiomycota</taxon>
        <taxon>Agaricomycotina</taxon>
        <taxon>Agaricomycetes</taxon>
        <taxon>Agaricomycetidae</taxon>
        <taxon>Agaricales</taxon>
        <taxon>Marasmiineae</taxon>
        <taxon>Omphalotaceae</taxon>
        <taxon>Lentinula</taxon>
    </lineage>
</organism>
<dbReference type="EMBL" id="MU795332">
    <property type="protein sequence ID" value="KAJ3807188.1"/>
    <property type="molecule type" value="Genomic_DNA"/>
</dbReference>
<proteinExistence type="predicted"/>
<name>A0ACC1TRC9_9AGAR</name>